<proteinExistence type="predicted"/>
<feature type="compositionally biased region" description="Basic and acidic residues" evidence="1">
    <location>
        <begin position="19"/>
        <end position="33"/>
    </location>
</feature>
<reference evidence="2 3" key="1">
    <citation type="journal article" date="2012" name="BMC Genomics">
        <title>Tools to kill: Genome of one of the most destructive plant pathogenic fungi Macrophomina phaseolina.</title>
        <authorList>
            <person name="Islam M.S."/>
            <person name="Haque M.S."/>
            <person name="Islam M.M."/>
            <person name="Emdad E.M."/>
            <person name="Halim A."/>
            <person name="Hossen Q.M.M."/>
            <person name="Hossain M.Z."/>
            <person name="Ahmed B."/>
            <person name="Rahim S."/>
            <person name="Rahman M.S."/>
            <person name="Alam M.M."/>
            <person name="Hou S."/>
            <person name="Wan X."/>
            <person name="Saito J.A."/>
            <person name="Alam M."/>
        </authorList>
    </citation>
    <scope>NUCLEOTIDE SEQUENCE [LARGE SCALE GENOMIC DNA]</scope>
    <source>
        <strain evidence="2 3">MS6</strain>
    </source>
</reference>
<accession>K2SL05</accession>
<comment type="caution">
    <text evidence="2">The sequence shown here is derived from an EMBL/GenBank/DDBJ whole genome shotgun (WGS) entry which is preliminary data.</text>
</comment>
<evidence type="ECO:0000313" key="3">
    <source>
        <dbReference type="Proteomes" id="UP000007129"/>
    </source>
</evidence>
<dbReference type="HOGENOM" id="CLU_1678241_0_0_1"/>
<gene>
    <name evidence="2" type="ORF">MPH_05304</name>
</gene>
<organism evidence="2 3">
    <name type="scientific">Macrophomina phaseolina (strain MS6)</name>
    <name type="common">Charcoal rot fungus</name>
    <dbReference type="NCBI Taxonomy" id="1126212"/>
    <lineage>
        <taxon>Eukaryota</taxon>
        <taxon>Fungi</taxon>
        <taxon>Dikarya</taxon>
        <taxon>Ascomycota</taxon>
        <taxon>Pezizomycotina</taxon>
        <taxon>Dothideomycetes</taxon>
        <taxon>Dothideomycetes incertae sedis</taxon>
        <taxon>Botryosphaeriales</taxon>
        <taxon>Botryosphaeriaceae</taxon>
        <taxon>Macrophomina</taxon>
    </lineage>
</organism>
<dbReference type="InParanoid" id="K2SL05"/>
<protein>
    <submittedName>
        <fullName evidence="2">Uncharacterized protein</fullName>
    </submittedName>
</protein>
<dbReference type="VEuPathDB" id="FungiDB:MPH_05304"/>
<name>K2SL05_MACPH</name>
<evidence type="ECO:0000313" key="2">
    <source>
        <dbReference type="EMBL" id="EKG17450.1"/>
    </source>
</evidence>
<sequence>MIPPERFADSVIRVADKRTREKTGHDLSGHAHNSDNGQANSMIFSTGLAVAIPGNDTCEKSTQTIVLGTVKLTLPTPLSALIAGYTIWPTHKEQLETRNTHLKRCVPSISFRHLTSISLSSVRGINTSSSGVLNPTTSSGVDASGFYGSQIREKDGV</sequence>
<dbReference type="AlphaFoldDB" id="K2SL05"/>
<feature type="region of interest" description="Disordered" evidence="1">
    <location>
        <begin position="19"/>
        <end position="38"/>
    </location>
</feature>
<dbReference type="EMBL" id="AHHD01000247">
    <property type="protein sequence ID" value="EKG17450.1"/>
    <property type="molecule type" value="Genomic_DNA"/>
</dbReference>
<evidence type="ECO:0000256" key="1">
    <source>
        <dbReference type="SAM" id="MobiDB-lite"/>
    </source>
</evidence>
<dbReference type="Proteomes" id="UP000007129">
    <property type="component" value="Unassembled WGS sequence"/>
</dbReference>